<dbReference type="Proteomes" id="UP001156870">
    <property type="component" value="Unassembled WGS sequence"/>
</dbReference>
<evidence type="ECO:0008006" key="3">
    <source>
        <dbReference type="Google" id="ProtNLM"/>
    </source>
</evidence>
<proteinExistence type="predicted"/>
<accession>A0AA37WLT9</accession>
<protein>
    <recommendedName>
        <fullName evidence="3">DUF2789 domain-containing protein</fullName>
    </recommendedName>
</protein>
<dbReference type="EMBL" id="BSPD01000045">
    <property type="protein sequence ID" value="GLS26359.1"/>
    <property type="molecule type" value="Genomic_DNA"/>
</dbReference>
<evidence type="ECO:0000313" key="2">
    <source>
        <dbReference type="Proteomes" id="UP001156870"/>
    </source>
</evidence>
<dbReference type="RefSeq" id="WP_232594763.1">
    <property type="nucleotide sequence ID" value="NZ_BSPD01000045.1"/>
</dbReference>
<dbReference type="Gene3D" id="1.10.10.1130">
    <property type="entry name" value="Uncharacterised protein PF10982, DUF2789"/>
    <property type="match status" value="1"/>
</dbReference>
<keyword evidence="2" id="KW-1185">Reference proteome</keyword>
<dbReference type="AlphaFoldDB" id="A0AA37WLT9"/>
<gene>
    <name evidence="1" type="ORF">GCM10007877_20740</name>
</gene>
<reference evidence="1 2" key="1">
    <citation type="journal article" date="2014" name="Int. J. Syst. Evol. Microbiol.">
        <title>Complete genome sequence of Corynebacterium casei LMG S-19264T (=DSM 44701T), isolated from a smear-ripened cheese.</title>
        <authorList>
            <consortium name="US DOE Joint Genome Institute (JGI-PGF)"/>
            <person name="Walter F."/>
            <person name="Albersmeier A."/>
            <person name="Kalinowski J."/>
            <person name="Ruckert C."/>
        </authorList>
    </citation>
    <scope>NUCLEOTIDE SEQUENCE [LARGE SCALE GENOMIC DNA]</scope>
    <source>
        <strain evidence="1 2">NBRC 110095</strain>
    </source>
</reference>
<dbReference type="InterPro" id="IPR038086">
    <property type="entry name" value="DUF2789_sf"/>
</dbReference>
<evidence type="ECO:0000313" key="1">
    <source>
        <dbReference type="EMBL" id="GLS26359.1"/>
    </source>
</evidence>
<sequence length="76" mass="8813">MDMSVHSMSSLFEQLGLASDETAIDKFISAHRIPHELKITQAQFWSPSQVEFLKEALESDSDWTEWVDLLDARMRE</sequence>
<organism evidence="1 2">
    <name type="scientific">Marinibactrum halimedae</name>
    <dbReference type="NCBI Taxonomy" id="1444977"/>
    <lineage>
        <taxon>Bacteria</taxon>
        <taxon>Pseudomonadati</taxon>
        <taxon>Pseudomonadota</taxon>
        <taxon>Gammaproteobacteria</taxon>
        <taxon>Cellvibrionales</taxon>
        <taxon>Cellvibrionaceae</taxon>
        <taxon>Marinibactrum</taxon>
    </lineage>
</organism>
<dbReference type="InterPro" id="IPR021250">
    <property type="entry name" value="DUF2789"/>
</dbReference>
<comment type="caution">
    <text evidence="1">The sequence shown here is derived from an EMBL/GenBank/DDBJ whole genome shotgun (WGS) entry which is preliminary data.</text>
</comment>
<name>A0AA37WLT9_9GAMM</name>
<dbReference type="Pfam" id="PF10982">
    <property type="entry name" value="DUF2789"/>
    <property type="match status" value="1"/>
</dbReference>